<keyword evidence="1" id="KW-1133">Transmembrane helix</keyword>
<dbReference type="RefSeq" id="WP_145049307.1">
    <property type="nucleotide sequence ID" value="NZ_CP036433.1"/>
</dbReference>
<evidence type="ECO:0000313" key="4">
    <source>
        <dbReference type="Proteomes" id="UP000317648"/>
    </source>
</evidence>
<organism evidence="3 4">
    <name type="scientific">Lignipirellula cremea</name>
    <dbReference type="NCBI Taxonomy" id="2528010"/>
    <lineage>
        <taxon>Bacteria</taxon>
        <taxon>Pseudomonadati</taxon>
        <taxon>Planctomycetota</taxon>
        <taxon>Planctomycetia</taxon>
        <taxon>Pirellulales</taxon>
        <taxon>Pirellulaceae</taxon>
        <taxon>Lignipirellula</taxon>
    </lineage>
</organism>
<dbReference type="Proteomes" id="UP000317648">
    <property type="component" value="Chromosome"/>
</dbReference>
<evidence type="ECO:0000256" key="1">
    <source>
        <dbReference type="SAM" id="Phobius"/>
    </source>
</evidence>
<evidence type="ECO:0000259" key="2">
    <source>
        <dbReference type="Pfam" id="PF07811"/>
    </source>
</evidence>
<keyword evidence="1" id="KW-0472">Membrane</keyword>
<evidence type="ECO:0000313" key="3">
    <source>
        <dbReference type="EMBL" id="QDU92935.1"/>
    </source>
</evidence>
<gene>
    <name evidence="3" type="ORF">Pla8534_07080</name>
</gene>
<dbReference type="AlphaFoldDB" id="A0A518DM71"/>
<proteinExistence type="predicted"/>
<reference evidence="3 4" key="1">
    <citation type="submission" date="2019-02" db="EMBL/GenBank/DDBJ databases">
        <title>Deep-cultivation of Planctomycetes and their phenomic and genomic characterization uncovers novel biology.</title>
        <authorList>
            <person name="Wiegand S."/>
            <person name="Jogler M."/>
            <person name="Boedeker C."/>
            <person name="Pinto D."/>
            <person name="Vollmers J."/>
            <person name="Rivas-Marin E."/>
            <person name="Kohn T."/>
            <person name="Peeters S.H."/>
            <person name="Heuer A."/>
            <person name="Rast P."/>
            <person name="Oberbeckmann S."/>
            <person name="Bunk B."/>
            <person name="Jeske O."/>
            <person name="Meyerdierks A."/>
            <person name="Storesund J.E."/>
            <person name="Kallscheuer N."/>
            <person name="Luecker S."/>
            <person name="Lage O.M."/>
            <person name="Pohl T."/>
            <person name="Merkel B.J."/>
            <person name="Hornburger P."/>
            <person name="Mueller R.-W."/>
            <person name="Bruemmer F."/>
            <person name="Labrenz M."/>
            <person name="Spormann A.M."/>
            <person name="Op den Camp H."/>
            <person name="Overmann J."/>
            <person name="Amann R."/>
            <person name="Jetten M.S.M."/>
            <person name="Mascher T."/>
            <person name="Medema M.H."/>
            <person name="Devos D.P."/>
            <person name="Kaster A.-K."/>
            <person name="Ovreas L."/>
            <person name="Rohde M."/>
            <person name="Galperin M.Y."/>
            <person name="Jogler C."/>
        </authorList>
    </citation>
    <scope>NUCLEOTIDE SEQUENCE [LARGE SCALE GENOMIC DNA]</scope>
    <source>
        <strain evidence="3 4">Pla85_3_4</strain>
    </source>
</reference>
<dbReference type="Pfam" id="PF07811">
    <property type="entry name" value="TadE"/>
    <property type="match status" value="1"/>
</dbReference>
<keyword evidence="4" id="KW-1185">Reference proteome</keyword>
<dbReference type="OrthoDB" id="290681at2"/>
<name>A0A518DM71_9BACT</name>
<sequence>MPPNCRRQLARLRGGAVAVESAIVLSLWLLLVIASIELSLCALRYNLLAEASRELSRQIMVHGSLSTDPWGPATLTVKANSSSDLVAAVQNRLPTMNTADVDVEVEWLDGGNAPNDRVRILIAYTHINHIPFAIINREMPLRAECIVRILH</sequence>
<keyword evidence="1" id="KW-0812">Transmembrane</keyword>
<feature type="transmembrane region" description="Helical" evidence="1">
    <location>
        <begin position="12"/>
        <end position="36"/>
    </location>
</feature>
<dbReference type="InterPro" id="IPR012495">
    <property type="entry name" value="TadE-like_dom"/>
</dbReference>
<dbReference type="EMBL" id="CP036433">
    <property type="protein sequence ID" value="QDU92935.1"/>
    <property type="molecule type" value="Genomic_DNA"/>
</dbReference>
<feature type="domain" description="TadE-like" evidence="2">
    <location>
        <begin position="15"/>
        <end position="57"/>
    </location>
</feature>
<accession>A0A518DM71</accession>
<protein>
    <recommendedName>
        <fullName evidence="2">TadE-like domain-containing protein</fullName>
    </recommendedName>
</protein>
<dbReference type="KEGG" id="lcre:Pla8534_07080"/>